<feature type="region of interest" description="Disordered" evidence="2">
    <location>
        <begin position="1202"/>
        <end position="1233"/>
    </location>
</feature>
<dbReference type="OrthoDB" id="60033at2759"/>
<organism evidence="4 5">
    <name type="scientific">Helicoverpa armigera</name>
    <name type="common">Cotton bollworm</name>
    <name type="synonym">Heliothis armigera</name>
    <dbReference type="NCBI Taxonomy" id="29058"/>
    <lineage>
        <taxon>Eukaryota</taxon>
        <taxon>Metazoa</taxon>
        <taxon>Ecdysozoa</taxon>
        <taxon>Arthropoda</taxon>
        <taxon>Hexapoda</taxon>
        <taxon>Insecta</taxon>
        <taxon>Pterygota</taxon>
        <taxon>Neoptera</taxon>
        <taxon>Endopterygota</taxon>
        <taxon>Lepidoptera</taxon>
        <taxon>Glossata</taxon>
        <taxon>Ditrysia</taxon>
        <taxon>Noctuoidea</taxon>
        <taxon>Noctuidae</taxon>
        <taxon>Heliothinae</taxon>
        <taxon>Helicoverpa</taxon>
    </lineage>
</organism>
<keyword evidence="1" id="KW-0175">Coiled coil</keyword>
<evidence type="ECO:0000256" key="2">
    <source>
        <dbReference type="SAM" id="MobiDB-lite"/>
    </source>
</evidence>
<feature type="region of interest" description="Disordered" evidence="2">
    <location>
        <begin position="469"/>
        <end position="496"/>
    </location>
</feature>
<dbReference type="Gene3D" id="4.10.280.10">
    <property type="entry name" value="Helix-loop-helix DNA-binding domain"/>
    <property type="match status" value="1"/>
</dbReference>
<name>A0A2W1C349_HELAM</name>
<evidence type="ECO:0000313" key="5">
    <source>
        <dbReference type="Proteomes" id="UP000249218"/>
    </source>
</evidence>
<evidence type="ECO:0000313" key="4">
    <source>
        <dbReference type="EMBL" id="PZC78583.1"/>
    </source>
</evidence>
<proteinExistence type="predicted"/>
<feature type="compositionally biased region" description="Basic and acidic residues" evidence="2">
    <location>
        <begin position="267"/>
        <end position="278"/>
    </location>
</feature>
<keyword evidence="5" id="KW-1185">Reference proteome</keyword>
<dbReference type="EMBL" id="KZ149900">
    <property type="protein sequence ID" value="PZC78583.1"/>
    <property type="molecule type" value="Genomic_DNA"/>
</dbReference>
<protein>
    <recommendedName>
        <fullName evidence="3">BHLH domain-containing protein</fullName>
    </recommendedName>
</protein>
<feature type="coiled-coil region" evidence="1">
    <location>
        <begin position="66"/>
        <end position="104"/>
    </location>
</feature>
<reference evidence="4 5" key="1">
    <citation type="journal article" date="2017" name="BMC Biol.">
        <title>Genomic innovations, transcriptional plasticity and gene loss underlying the evolution and divergence of two highly polyphagous and invasive Helicoverpa pest species.</title>
        <authorList>
            <person name="Pearce S.L."/>
            <person name="Clarke D.F."/>
            <person name="East P.D."/>
            <person name="Elfekih S."/>
            <person name="Gordon K.H."/>
            <person name="Jermiin L.S."/>
            <person name="McGaughran A."/>
            <person name="Oakeshott J.G."/>
            <person name="Papanikolaou A."/>
            <person name="Perera O.P."/>
            <person name="Rane R.V."/>
            <person name="Richards S."/>
            <person name="Tay W.T."/>
            <person name="Walsh T.K."/>
            <person name="Anderson A."/>
            <person name="Anderson C.J."/>
            <person name="Asgari S."/>
            <person name="Board P.G."/>
            <person name="Bretschneider A."/>
            <person name="Campbell P.M."/>
            <person name="Chertemps T."/>
            <person name="Christeller J.T."/>
            <person name="Coppin C.W."/>
            <person name="Downes S.J."/>
            <person name="Duan G."/>
            <person name="Farnsworth C.A."/>
            <person name="Good R.T."/>
            <person name="Han L.B."/>
            <person name="Han Y.C."/>
            <person name="Hatje K."/>
            <person name="Horne I."/>
            <person name="Huang Y.P."/>
            <person name="Hughes D.S."/>
            <person name="Jacquin-Joly E."/>
            <person name="James W."/>
            <person name="Jhangiani S."/>
            <person name="Kollmar M."/>
            <person name="Kuwar S.S."/>
            <person name="Li S."/>
            <person name="Liu N.Y."/>
            <person name="Maibeche M.T."/>
            <person name="Miller J.R."/>
            <person name="Montagne N."/>
            <person name="Perry T."/>
            <person name="Qu J."/>
            <person name="Song S.V."/>
            <person name="Sutton G.G."/>
            <person name="Vogel H."/>
            <person name="Walenz B.P."/>
            <person name="Xu W."/>
            <person name="Zhang H.J."/>
            <person name="Zou Z."/>
            <person name="Batterham P."/>
            <person name="Edwards O.R."/>
            <person name="Feyereisen R."/>
            <person name="Gibbs R.A."/>
            <person name="Heckel D.G."/>
            <person name="McGrath A."/>
            <person name="Robin C."/>
            <person name="Scherer S.E."/>
            <person name="Worley K.C."/>
            <person name="Wu Y.D."/>
        </authorList>
    </citation>
    <scope>NUCLEOTIDE SEQUENCE [LARGE SCALE GENOMIC DNA]</scope>
    <source>
        <strain evidence="4">Harm_GR_Male_#8</strain>
        <tissue evidence="4">Whole organism</tissue>
    </source>
</reference>
<evidence type="ECO:0000256" key="1">
    <source>
        <dbReference type="SAM" id="Coils"/>
    </source>
</evidence>
<feature type="region of interest" description="Disordered" evidence="2">
    <location>
        <begin position="1035"/>
        <end position="1064"/>
    </location>
</feature>
<accession>A0A2W1C349</accession>
<evidence type="ECO:0000259" key="3">
    <source>
        <dbReference type="PROSITE" id="PS50888"/>
    </source>
</evidence>
<sequence length="1332" mass="148796">METGNSKRTPSRCREWERARRNKFNEAVSKLGEIVKAIHKSNCPGEESEDIQYPKIEIIQKAIIYLNNHTQEKTHLKAEILALQVKLDKEKENLRKNVKDATTQVSLGLSKKCKDSKYVKLIKLKKGKKQKEKVEAKKPTQNNTPKKLPVLLPRSNLINQKGSENTIVVLPAAPYIFPQRPLLFPSVPPAIVLVDQNLQPISKTAVPIVNRNNGDITRTTMVNILPISAYSRPLSATKSKKNNVKLKNDASKKSTKKVKAVGNNVKETNKDKEMKDKPPLVVSNESKTIEDTSIENKKTDKEDTSKDKNTESNKVSNMTTPPKIDNGQKVPNATAEKPNSNTSEKVPNKIVDHKVEKPVEPEPVYKPKCTESVVKNLPTTVVTTSTTITNTHVIQPTEENNKPNKIINNKPTIVETKDSKLPNILPLDTSLCDNVVDGGNARLELAEEFLATSPTAAFLMSFPLVSGNRADSPAEEHGHNTTHGHNTAQAIPKDTHKRTDLVPPAIPYFEKPSNNDNKVKPTAVKPTETCNSTNKQIEQQKSVNIVTKESSIIPAVTKSTVTLPNVSSENPFLNLSVPSIITTNCTLADSTFGLDFDCNISKPVSSQSAGYVSSNNFFYKGDPFGKSAIYSTSSITSTHEFNGLGLYPCAMEKYTSKNKSDFSSVDDNLMKIGSSRLTYDIDLGWSHKGLDFVNCTTTANTFSKDSILTTTSAPYTTSYNPFNPDFHVPLVSNSNKKDNSNKPTSSFADTITSFYSQPANLWSEDVPFYTNNNMTKTLATKNHNYATFDPVHSNNVNVKVNANKHYEPKVAEANVESGIKPVNNVVPQHMPEKYTKKSPSKMHINWMTSETRTVQNNCIPIHPQVKDKGPYNQTEHLTKKQDHNESNYFPISMHNFPTQAPQDEFQVWPSTRPLGTTEISIDPPPINLPTLVGDLALGPHDKNRKLDVTNRNAPHADVQNCGNFLSVTQLMNRSTDNMASRYQVPNMETSKTGPSKQNINHFSNESNRKAMSHLENHMTQPCYVFNDPKLVNSYESMPQTHFPPTKTKSNSKTEKSAKSQKNNYSTEALLRGANGTQKIQDTNSAKFMMPPQKYTDFSTPQDSAVAQVSHFPPIIDYSDNSYATQQFSGTTLYNTTTNTMSNSFYTNFMPGSSNLMSSNYASAPFTGDFIDYNQTAECNYGNHKYEELKMRNNATVFQAEKAPPTYKTSRRESATKHKLECSKKESSKKYQSKKAKINNEVEEWNDPHLFWQNKALNKKHPNLMSEELPFPNYVGNQMPSQYQADFFNSHLMPANVQGMGHNVDRSLASFPVTSRANFNLSTIFPEITMKVQ</sequence>
<dbReference type="PROSITE" id="PS50888">
    <property type="entry name" value="BHLH"/>
    <property type="match status" value="1"/>
</dbReference>
<feature type="region of interest" description="Disordered" evidence="2">
    <location>
        <begin position="236"/>
        <end position="345"/>
    </location>
</feature>
<gene>
    <name evidence="4" type="primary">HaOG202042</name>
    <name evidence="4" type="ORF">B5X24_HaOG202042</name>
</gene>
<feature type="domain" description="BHLH" evidence="3">
    <location>
        <begin position="8"/>
        <end position="69"/>
    </location>
</feature>
<dbReference type="SUPFAM" id="SSF47459">
    <property type="entry name" value="HLH, helix-loop-helix DNA-binding domain"/>
    <property type="match status" value="1"/>
</dbReference>
<feature type="compositionally biased region" description="Basic and acidic residues" evidence="2">
    <location>
        <begin position="287"/>
        <end position="311"/>
    </location>
</feature>
<dbReference type="GO" id="GO:0046983">
    <property type="term" value="F:protein dimerization activity"/>
    <property type="evidence" value="ECO:0007669"/>
    <property type="project" value="InterPro"/>
</dbReference>
<dbReference type="Proteomes" id="UP000249218">
    <property type="component" value="Unassembled WGS sequence"/>
</dbReference>
<feature type="compositionally biased region" description="Basic and acidic residues" evidence="2">
    <location>
        <begin position="1209"/>
        <end position="1228"/>
    </location>
</feature>
<dbReference type="InterPro" id="IPR011598">
    <property type="entry name" value="bHLH_dom"/>
</dbReference>
<dbReference type="InterPro" id="IPR036638">
    <property type="entry name" value="HLH_DNA-bd_sf"/>
</dbReference>